<comment type="caution">
    <text evidence="3">The sequence shown here is derived from an EMBL/GenBank/DDBJ whole genome shotgun (WGS) entry which is preliminary data.</text>
</comment>
<accession>A0A7X2P4Q5</accession>
<dbReference type="Pfam" id="PF03816">
    <property type="entry name" value="LytR_cpsA_psr"/>
    <property type="match status" value="1"/>
</dbReference>
<evidence type="ECO:0000259" key="2">
    <source>
        <dbReference type="Pfam" id="PF03816"/>
    </source>
</evidence>
<protein>
    <recommendedName>
        <fullName evidence="2">Cell envelope-related transcriptional attenuator domain-containing protein</fullName>
    </recommendedName>
</protein>
<dbReference type="RefSeq" id="WP_154432869.1">
    <property type="nucleotide sequence ID" value="NZ_JBQHQP010000002.1"/>
</dbReference>
<feature type="domain" description="Cell envelope-related transcriptional attenuator" evidence="2">
    <location>
        <begin position="120"/>
        <end position="279"/>
    </location>
</feature>
<evidence type="ECO:0000256" key="1">
    <source>
        <dbReference type="ARBA" id="ARBA00006068"/>
    </source>
</evidence>
<sequence>MKKHSSKKKALLIALAVIVVLILGAVGAVYGVTHGFYRSSNYTSDEDAMKDFTNVGEDTTAEDEVNPEDATGEVLSDEEQQELDAKLAEFADSEPVTNDGNVYNVLLVGVDRRDKSWAGNSDSMILMSLNYEKKQISMISLMRDTYVNIPGIGMRKLNAAHANGAGPLLLETVTQNYKVQVDRYVSVDFNSMIDIIDKLGGVELTLSDDEVRVANNYITEMCNLRKLDPNSYYFIKGGTKTCSGIQAVAYARIRYVGNADYQRTERQRTVLTKMMEKIKDMSLPELYSFAEDVLPLVTHNIPEDEMWSLLAKSPSLLQYKLVKERIPYDNMYKVIYVKKQDMLVPDWEQTIAKLKETLY</sequence>
<dbReference type="Proteomes" id="UP000440513">
    <property type="component" value="Unassembled WGS sequence"/>
</dbReference>
<dbReference type="NCBIfam" id="TIGR00350">
    <property type="entry name" value="lytR_cpsA_psr"/>
    <property type="match status" value="1"/>
</dbReference>
<dbReference type="EMBL" id="VUMS01000027">
    <property type="protein sequence ID" value="MST67488.1"/>
    <property type="molecule type" value="Genomic_DNA"/>
</dbReference>
<organism evidence="3 4">
    <name type="scientific">Oliverpabstia intestinalis</name>
    <dbReference type="NCBI Taxonomy" id="2606633"/>
    <lineage>
        <taxon>Bacteria</taxon>
        <taxon>Bacillati</taxon>
        <taxon>Bacillota</taxon>
        <taxon>Clostridia</taxon>
        <taxon>Lachnospirales</taxon>
        <taxon>Lachnospiraceae</taxon>
        <taxon>Oliverpabstia</taxon>
    </lineage>
</organism>
<name>A0A7X2P4Q5_9FIRM</name>
<dbReference type="PANTHER" id="PTHR33392">
    <property type="entry name" value="POLYISOPRENYL-TEICHOIC ACID--PEPTIDOGLYCAN TEICHOIC ACID TRANSFERASE TAGU"/>
    <property type="match status" value="1"/>
</dbReference>
<dbReference type="InterPro" id="IPR004474">
    <property type="entry name" value="LytR_CpsA_psr"/>
</dbReference>
<dbReference type="Gene3D" id="3.40.630.190">
    <property type="entry name" value="LCP protein"/>
    <property type="match status" value="1"/>
</dbReference>
<evidence type="ECO:0000313" key="3">
    <source>
        <dbReference type="EMBL" id="MST67488.1"/>
    </source>
</evidence>
<gene>
    <name evidence="3" type="ORF">FYJ57_12365</name>
</gene>
<evidence type="ECO:0000313" key="4">
    <source>
        <dbReference type="Proteomes" id="UP000440513"/>
    </source>
</evidence>
<dbReference type="AlphaFoldDB" id="A0A7X2P4Q5"/>
<comment type="similarity">
    <text evidence="1">Belongs to the LytR/CpsA/Psr (LCP) family.</text>
</comment>
<keyword evidence="4" id="KW-1185">Reference proteome</keyword>
<dbReference type="PANTHER" id="PTHR33392:SF6">
    <property type="entry name" value="POLYISOPRENYL-TEICHOIC ACID--PEPTIDOGLYCAN TEICHOIC ACID TRANSFERASE TAGU"/>
    <property type="match status" value="1"/>
</dbReference>
<proteinExistence type="inferred from homology"/>
<dbReference type="InterPro" id="IPR050922">
    <property type="entry name" value="LytR/CpsA/Psr_CW_biosynth"/>
</dbReference>
<reference evidence="3 4" key="1">
    <citation type="submission" date="2019-08" db="EMBL/GenBank/DDBJ databases">
        <title>In-depth cultivation of the pig gut microbiome towards novel bacterial diversity and tailored functional studies.</title>
        <authorList>
            <person name="Wylensek D."/>
            <person name="Hitch T.C.A."/>
            <person name="Clavel T."/>
        </authorList>
    </citation>
    <scope>NUCLEOTIDE SEQUENCE [LARGE SCALE GENOMIC DNA]</scope>
    <source>
        <strain evidence="3 4">BSM-380-WT-5A</strain>
    </source>
</reference>